<dbReference type="InterPro" id="IPR016039">
    <property type="entry name" value="Thiolase-like"/>
</dbReference>
<dbReference type="Gene3D" id="3.40.47.10">
    <property type="match status" value="1"/>
</dbReference>
<evidence type="ECO:0000313" key="3">
    <source>
        <dbReference type="Proteomes" id="UP000184111"/>
    </source>
</evidence>
<dbReference type="AlphaFoldDB" id="A0A1M7I596"/>
<dbReference type="GO" id="GO:0016747">
    <property type="term" value="F:acyltransferase activity, transferring groups other than amino-acyl groups"/>
    <property type="evidence" value="ECO:0007669"/>
    <property type="project" value="UniProtKB-ARBA"/>
</dbReference>
<dbReference type="OrthoDB" id="3402212at2"/>
<proteinExistence type="predicted"/>
<evidence type="ECO:0008006" key="4">
    <source>
        <dbReference type="Google" id="ProtNLM"/>
    </source>
</evidence>
<dbReference type="EMBL" id="FRBI01000010">
    <property type="protein sequence ID" value="SHM35577.1"/>
    <property type="molecule type" value="Genomic_DNA"/>
</dbReference>
<reference evidence="2 3" key="1">
    <citation type="submission" date="2016-11" db="EMBL/GenBank/DDBJ databases">
        <authorList>
            <person name="Jaros S."/>
            <person name="Januszkiewicz K."/>
            <person name="Wedrychowicz H."/>
        </authorList>
    </citation>
    <scope>NUCLEOTIDE SEQUENCE [LARGE SCALE GENOMIC DNA]</scope>
    <source>
        <strain evidence="2 3">CGMCC 4.2025</strain>
    </source>
</reference>
<evidence type="ECO:0000313" key="2">
    <source>
        <dbReference type="EMBL" id="SHM35577.1"/>
    </source>
</evidence>
<keyword evidence="3" id="KW-1185">Reference proteome</keyword>
<accession>A0A1M7I596</accession>
<sequence length="203" mass="20474">MTTLTARRPLPAQAESAGLRVLAAAAWPELPGDAAPPELPGFVRSSFSPLAAETAHRCLTRRPSAAPGDALADPGRQADAEPAAGGARVTAVVVVSAFGDLAGARHVAEVVDRGGALSPLMFFQAVPNAVAGHVAARWELDGPVVCVADAAAGIDVARLLIEDGDADEALLIRVEQGLGAAAQDRAEAVLVTGTTSHSGGEQP</sequence>
<gene>
    <name evidence="2" type="ORF">SAMN05216499_110140</name>
</gene>
<dbReference type="STRING" id="310782.SAMN05216499_110140"/>
<name>A0A1M7I596_9ACTN</name>
<organism evidence="2 3">
    <name type="scientific">Actinacidiphila paucisporea</name>
    <dbReference type="NCBI Taxonomy" id="310782"/>
    <lineage>
        <taxon>Bacteria</taxon>
        <taxon>Bacillati</taxon>
        <taxon>Actinomycetota</taxon>
        <taxon>Actinomycetes</taxon>
        <taxon>Kitasatosporales</taxon>
        <taxon>Streptomycetaceae</taxon>
        <taxon>Actinacidiphila</taxon>
    </lineage>
</organism>
<dbReference type="SUPFAM" id="SSF53901">
    <property type="entry name" value="Thiolase-like"/>
    <property type="match status" value="1"/>
</dbReference>
<evidence type="ECO:0000256" key="1">
    <source>
        <dbReference type="SAM" id="MobiDB-lite"/>
    </source>
</evidence>
<dbReference type="Proteomes" id="UP000184111">
    <property type="component" value="Unassembled WGS sequence"/>
</dbReference>
<feature type="region of interest" description="Disordered" evidence="1">
    <location>
        <begin position="59"/>
        <end position="83"/>
    </location>
</feature>
<protein>
    <recommendedName>
        <fullName evidence="4">Beta-ketoacyl synthase N-terminal domain-containing protein</fullName>
    </recommendedName>
</protein>
<dbReference type="RefSeq" id="WP_073499279.1">
    <property type="nucleotide sequence ID" value="NZ_FRBI01000010.1"/>
</dbReference>